<protein>
    <submittedName>
        <fullName evidence="2">Uncharacterized protein</fullName>
    </submittedName>
</protein>
<feature type="region of interest" description="Disordered" evidence="1">
    <location>
        <begin position="1"/>
        <end position="109"/>
    </location>
</feature>
<evidence type="ECO:0000313" key="2">
    <source>
        <dbReference type="EMBL" id="KAJ1168195.1"/>
    </source>
</evidence>
<accession>A0AAV7SW33</accession>
<organism evidence="2 3">
    <name type="scientific">Pleurodeles waltl</name>
    <name type="common">Iberian ribbed newt</name>
    <dbReference type="NCBI Taxonomy" id="8319"/>
    <lineage>
        <taxon>Eukaryota</taxon>
        <taxon>Metazoa</taxon>
        <taxon>Chordata</taxon>
        <taxon>Craniata</taxon>
        <taxon>Vertebrata</taxon>
        <taxon>Euteleostomi</taxon>
        <taxon>Amphibia</taxon>
        <taxon>Batrachia</taxon>
        <taxon>Caudata</taxon>
        <taxon>Salamandroidea</taxon>
        <taxon>Salamandridae</taxon>
        <taxon>Pleurodelinae</taxon>
        <taxon>Pleurodeles</taxon>
    </lineage>
</organism>
<reference evidence="2" key="1">
    <citation type="journal article" date="2022" name="bioRxiv">
        <title>Sequencing and chromosome-scale assembly of the giantPleurodeles waltlgenome.</title>
        <authorList>
            <person name="Brown T."/>
            <person name="Elewa A."/>
            <person name="Iarovenko S."/>
            <person name="Subramanian E."/>
            <person name="Araus A.J."/>
            <person name="Petzold A."/>
            <person name="Susuki M."/>
            <person name="Suzuki K.-i.T."/>
            <person name="Hayashi T."/>
            <person name="Toyoda A."/>
            <person name="Oliveira C."/>
            <person name="Osipova E."/>
            <person name="Leigh N.D."/>
            <person name="Simon A."/>
            <person name="Yun M.H."/>
        </authorList>
    </citation>
    <scope>NUCLEOTIDE SEQUENCE</scope>
    <source>
        <strain evidence="2">20211129_DDA</strain>
        <tissue evidence="2">Liver</tissue>
    </source>
</reference>
<dbReference type="AlphaFoldDB" id="A0AAV7SW33"/>
<proteinExistence type="predicted"/>
<dbReference type="EMBL" id="JANPWB010000007">
    <property type="protein sequence ID" value="KAJ1168195.1"/>
    <property type="molecule type" value="Genomic_DNA"/>
</dbReference>
<feature type="compositionally biased region" description="Basic and acidic residues" evidence="1">
    <location>
        <begin position="80"/>
        <end position="93"/>
    </location>
</feature>
<feature type="compositionally biased region" description="Polar residues" evidence="1">
    <location>
        <begin position="7"/>
        <end position="25"/>
    </location>
</feature>
<gene>
    <name evidence="2" type="ORF">NDU88_000144</name>
</gene>
<evidence type="ECO:0000313" key="3">
    <source>
        <dbReference type="Proteomes" id="UP001066276"/>
    </source>
</evidence>
<dbReference type="Proteomes" id="UP001066276">
    <property type="component" value="Chromosome 4_1"/>
</dbReference>
<keyword evidence="3" id="KW-1185">Reference proteome</keyword>
<sequence length="235" mass="24286">MARVAKTQASTSANQSTGSVVSTPTCGGKVSRAHVQKLKEPAPASIKERMPAPAAARRTKEPAPAAARKGKEPAPAAARKGKEPAPAGRKDKGSGAGTQMEIPPPPTRLSSSLRLQGIGWSLPPPAAAAAPLSRRPRLQRMGWSLPPLAAAAPPPPLSSCLRLQGMGRSFPPAAAAPPPPVDSHLRLQGMGWSLPPPAAAAAPLPPLSRCHRRQKECSPASIGYCSACPLQIQWV</sequence>
<name>A0AAV7SW33_PLEWA</name>
<evidence type="ECO:0000256" key="1">
    <source>
        <dbReference type="SAM" id="MobiDB-lite"/>
    </source>
</evidence>
<comment type="caution">
    <text evidence="2">The sequence shown here is derived from an EMBL/GenBank/DDBJ whole genome shotgun (WGS) entry which is preliminary data.</text>
</comment>